<evidence type="ECO:0000256" key="2">
    <source>
        <dbReference type="ARBA" id="ARBA00022670"/>
    </source>
</evidence>
<comment type="caution">
    <text evidence="10">The sequence shown here is derived from an EMBL/GenBank/DDBJ whole genome shotgun (WGS) entry which is preliminary data.</text>
</comment>
<dbReference type="Gene3D" id="2.40.70.10">
    <property type="entry name" value="Acid Proteases"/>
    <property type="match status" value="2"/>
</dbReference>
<accession>A0A9P5MVX5</accession>
<feature type="domain" description="Peptidase A1" evidence="9">
    <location>
        <begin position="102"/>
        <end position="410"/>
    </location>
</feature>
<evidence type="ECO:0000256" key="3">
    <source>
        <dbReference type="ARBA" id="ARBA00022750"/>
    </source>
</evidence>
<keyword evidence="4 7" id="KW-0378">Hydrolase</keyword>
<dbReference type="EMBL" id="WHVB01000008">
    <property type="protein sequence ID" value="KAF8480124.1"/>
    <property type="molecule type" value="Genomic_DNA"/>
</dbReference>
<protein>
    <submittedName>
        <fullName evidence="10">Acid protease</fullName>
    </submittedName>
</protein>
<comment type="similarity">
    <text evidence="1 7">Belongs to the peptidase A1 family.</text>
</comment>
<dbReference type="InterPro" id="IPR021109">
    <property type="entry name" value="Peptidase_aspartic_dom_sf"/>
</dbReference>
<reference evidence="10" key="1">
    <citation type="submission" date="2019-10" db="EMBL/GenBank/DDBJ databases">
        <authorList>
            <consortium name="DOE Joint Genome Institute"/>
            <person name="Kuo A."/>
            <person name="Miyauchi S."/>
            <person name="Kiss E."/>
            <person name="Drula E."/>
            <person name="Kohler A."/>
            <person name="Sanchez-Garcia M."/>
            <person name="Andreopoulos B."/>
            <person name="Barry K.W."/>
            <person name="Bonito G."/>
            <person name="Buee M."/>
            <person name="Carver A."/>
            <person name="Chen C."/>
            <person name="Cichocki N."/>
            <person name="Clum A."/>
            <person name="Culley D."/>
            <person name="Crous P.W."/>
            <person name="Fauchery L."/>
            <person name="Girlanda M."/>
            <person name="Hayes R."/>
            <person name="Keri Z."/>
            <person name="LaButti K."/>
            <person name="Lipzen A."/>
            <person name="Lombard V."/>
            <person name="Magnuson J."/>
            <person name="Maillard F."/>
            <person name="Morin E."/>
            <person name="Murat C."/>
            <person name="Nolan M."/>
            <person name="Ohm R."/>
            <person name="Pangilinan J."/>
            <person name="Pereira M."/>
            <person name="Perotto S."/>
            <person name="Peter M."/>
            <person name="Riley R."/>
            <person name="Sitrit Y."/>
            <person name="Stielow B."/>
            <person name="Szollosi G."/>
            <person name="Zifcakova L."/>
            <person name="Stursova M."/>
            <person name="Spatafora J.W."/>
            <person name="Tedersoo L."/>
            <person name="Vaario L.-M."/>
            <person name="Yamada A."/>
            <person name="Yan M."/>
            <person name="Wang P."/>
            <person name="Xu J."/>
            <person name="Bruns T."/>
            <person name="Baldrian P."/>
            <person name="Vilgalys R."/>
            <person name="Henrissat B."/>
            <person name="Grigoriev I.V."/>
            <person name="Hibbett D."/>
            <person name="Nagy L.G."/>
            <person name="Martin F.M."/>
        </authorList>
    </citation>
    <scope>NUCLEOTIDE SEQUENCE</scope>
    <source>
        <strain evidence="10">Prilba</strain>
    </source>
</reference>
<sequence length="413" mass="43058">MYLSLAFVLVSLPFLTAAVPLAESPVSRGIAIPITKRGKPFNGVADTSELLSSVRRSVAKIQTGFTTYERNTGVAHPLSRSIKLFRRGSGGDPLTDFGAKLWYGTISVGTPAVSFTVDFDTGSSDIFLPSPKCGSSCSGHKAYDPNSSSTAQDIFKTFSLAYGDGSTVTGEQFTDVVSIVNLTAKSQTLGAATQYSSGFMSDGFPADGLMGMGFQTISHYNAPPVFQTLISEGVVTSQVFGFKFATSGSELFIGGTNSALYTGSFTWIPLTIEAYWQASFNNISVNGNLVVGSTAAIFDTGTTQIVGDPTGIATLFNSISGAQPAPQFGNGIYTIPCTFDTSISIDVGGKAVSISPASFTLGAVSQDLSTCVAGAFANPSLTGDFWILGDVFLQNVYTAWDVGGGRIGFATLA</sequence>
<keyword evidence="2 7" id="KW-0645">Protease</keyword>
<dbReference type="PROSITE" id="PS00141">
    <property type="entry name" value="ASP_PROTEASE"/>
    <property type="match status" value="1"/>
</dbReference>
<feature type="active site" evidence="5">
    <location>
        <position position="120"/>
    </location>
</feature>
<keyword evidence="11" id="KW-1185">Reference proteome</keyword>
<dbReference type="AlphaFoldDB" id="A0A9P5MVX5"/>
<dbReference type="PRINTS" id="PR00792">
    <property type="entry name" value="PEPSIN"/>
</dbReference>
<keyword evidence="8" id="KW-0732">Signal</keyword>
<evidence type="ECO:0000256" key="1">
    <source>
        <dbReference type="ARBA" id="ARBA00007447"/>
    </source>
</evidence>
<name>A0A9P5MVX5_9AGAM</name>
<keyword evidence="6" id="KW-1015">Disulfide bond</keyword>
<keyword evidence="3 7" id="KW-0064">Aspartyl protease</keyword>
<dbReference type="OrthoDB" id="15189at2759"/>
<dbReference type="PANTHER" id="PTHR47966:SF57">
    <property type="entry name" value="PEPTIDASE A1 DOMAIN-CONTAINING PROTEIN"/>
    <property type="match status" value="1"/>
</dbReference>
<feature type="active site" evidence="5">
    <location>
        <position position="299"/>
    </location>
</feature>
<dbReference type="PROSITE" id="PS51767">
    <property type="entry name" value="PEPTIDASE_A1"/>
    <property type="match status" value="1"/>
</dbReference>
<dbReference type="InterPro" id="IPR033121">
    <property type="entry name" value="PEPTIDASE_A1"/>
</dbReference>
<evidence type="ECO:0000256" key="8">
    <source>
        <dbReference type="SAM" id="SignalP"/>
    </source>
</evidence>
<evidence type="ECO:0000259" key="9">
    <source>
        <dbReference type="PROSITE" id="PS51767"/>
    </source>
</evidence>
<evidence type="ECO:0000256" key="7">
    <source>
        <dbReference type="RuleBase" id="RU000454"/>
    </source>
</evidence>
<dbReference type="Pfam" id="PF00026">
    <property type="entry name" value="Asp"/>
    <property type="match status" value="1"/>
</dbReference>
<feature type="chain" id="PRO_5040428453" evidence="8">
    <location>
        <begin position="19"/>
        <end position="413"/>
    </location>
</feature>
<dbReference type="PANTHER" id="PTHR47966">
    <property type="entry name" value="BETA-SITE APP-CLEAVING ENZYME, ISOFORM A-RELATED"/>
    <property type="match status" value="1"/>
</dbReference>
<dbReference type="SUPFAM" id="SSF50630">
    <property type="entry name" value="Acid proteases"/>
    <property type="match status" value="1"/>
</dbReference>
<evidence type="ECO:0000256" key="6">
    <source>
        <dbReference type="PIRSR" id="PIRSR601461-2"/>
    </source>
</evidence>
<dbReference type="GO" id="GO:0006508">
    <property type="term" value="P:proteolysis"/>
    <property type="evidence" value="ECO:0007669"/>
    <property type="project" value="UniProtKB-KW"/>
</dbReference>
<dbReference type="FunFam" id="2.40.70.10:FF:000115">
    <property type="entry name" value="Lysosomal aspartic protease"/>
    <property type="match status" value="1"/>
</dbReference>
<feature type="signal peptide" evidence="8">
    <location>
        <begin position="1"/>
        <end position="18"/>
    </location>
</feature>
<reference evidence="10" key="2">
    <citation type="journal article" date="2020" name="Nat. Commun.">
        <title>Large-scale genome sequencing of mycorrhizal fungi provides insights into the early evolution of symbiotic traits.</title>
        <authorList>
            <person name="Miyauchi S."/>
            <person name="Kiss E."/>
            <person name="Kuo A."/>
            <person name="Drula E."/>
            <person name="Kohler A."/>
            <person name="Sanchez-Garcia M."/>
            <person name="Morin E."/>
            <person name="Andreopoulos B."/>
            <person name="Barry K.W."/>
            <person name="Bonito G."/>
            <person name="Buee M."/>
            <person name="Carver A."/>
            <person name="Chen C."/>
            <person name="Cichocki N."/>
            <person name="Clum A."/>
            <person name="Culley D."/>
            <person name="Crous P.W."/>
            <person name="Fauchery L."/>
            <person name="Girlanda M."/>
            <person name="Hayes R.D."/>
            <person name="Keri Z."/>
            <person name="LaButti K."/>
            <person name="Lipzen A."/>
            <person name="Lombard V."/>
            <person name="Magnuson J."/>
            <person name="Maillard F."/>
            <person name="Murat C."/>
            <person name="Nolan M."/>
            <person name="Ohm R.A."/>
            <person name="Pangilinan J."/>
            <person name="Pereira M.F."/>
            <person name="Perotto S."/>
            <person name="Peter M."/>
            <person name="Pfister S."/>
            <person name="Riley R."/>
            <person name="Sitrit Y."/>
            <person name="Stielow J.B."/>
            <person name="Szollosi G."/>
            <person name="Zifcakova L."/>
            <person name="Stursova M."/>
            <person name="Spatafora J.W."/>
            <person name="Tedersoo L."/>
            <person name="Vaario L.M."/>
            <person name="Yamada A."/>
            <person name="Yan M."/>
            <person name="Wang P."/>
            <person name="Xu J."/>
            <person name="Bruns T."/>
            <person name="Baldrian P."/>
            <person name="Vilgalys R."/>
            <person name="Dunand C."/>
            <person name="Henrissat B."/>
            <person name="Grigoriev I.V."/>
            <person name="Hibbett D."/>
            <person name="Nagy L.G."/>
            <person name="Martin F.M."/>
        </authorList>
    </citation>
    <scope>NUCLEOTIDE SEQUENCE</scope>
    <source>
        <strain evidence="10">Prilba</strain>
    </source>
</reference>
<feature type="disulfide bond" evidence="6">
    <location>
        <begin position="133"/>
        <end position="137"/>
    </location>
</feature>
<evidence type="ECO:0000313" key="10">
    <source>
        <dbReference type="EMBL" id="KAF8480124.1"/>
    </source>
</evidence>
<dbReference type="Proteomes" id="UP000759537">
    <property type="component" value="Unassembled WGS sequence"/>
</dbReference>
<dbReference type="GO" id="GO:0004190">
    <property type="term" value="F:aspartic-type endopeptidase activity"/>
    <property type="evidence" value="ECO:0007669"/>
    <property type="project" value="UniProtKB-KW"/>
</dbReference>
<gene>
    <name evidence="10" type="ORF">DFH94DRAFT_631155</name>
</gene>
<dbReference type="InterPro" id="IPR001969">
    <property type="entry name" value="Aspartic_peptidase_AS"/>
</dbReference>
<proteinExistence type="inferred from homology"/>
<evidence type="ECO:0000313" key="11">
    <source>
        <dbReference type="Proteomes" id="UP000759537"/>
    </source>
</evidence>
<evidence type="ECO:0000256" key="5">
    <source>
        <dbReference type="PIRSR" id="PIRSR601461-1"/>
    </source>
</evidence>
<organism evidence="10 11">
    <name type="scientific">Russula ochroleuca</name>
    <dbReference type="NCBI Taxonomy" id="152965"/>
    <lineage>
        <taxon>Eukaryota</taxon>
        <taxon>Fungi</taxon>
        <taxon>Dikarya</taxon>
        <taxon>Basidiomycota</taxon>
        <taxon>Agaricomycotina</taxon>
        <taxon>Agaricomycetes</taxon>
        <taxon>Russulales</taxon>
        <taxon>Russulaceae</taxon>
        <taxon>Russula</taxon>
    </lineage>
</organism>
<evidence type="ECO:0000256" key="4">
    <source>
        <dbReference type="ARBA" id="ARBA00022801"/>
    </source>
</evidence>
<dbReference type="InterPro" id="IPR001461">
    <property type="entry name" value="Aspartic_peptidase_A1"/>
</dbReference>